<evidence type="ECO:0000256" key="4">
    <source>
        <dbReference type="SAM" id="Phobius"/>
    </source>
</evidence>
<protein>
    <submittedName>
        <fullName evidence="5">Putative transcription regulator mTERF family</fullName>
    </submittedName>
</protein>
<keyword evidence="4" id="KW-1133">Transmembrane helix</keyword>
<feature type="transmembrane region" description="Helical" evidence="4">
    <location>
        <begin position="91"/>
        <end position="108"/>
    </location>
</feature>
<dbReference type="SMART" id="SM00733">
    <property type="entry name" value="Mterf"/>
    <property type="match status" value="10"/>
</dbReference>
<proteinExistence type="inferred from homology"/>
<feature type="transmembrane region" description="Helical" evidence="4">
    <location>
        <begin position="64"/>
        <end position="84"/>
    </location>
</feature>
<evidence type="ECO:0000256" key="1">
    <source>
        <dbReference type="ARBA" id="ARBA00007692"/>
    </source>
</evidence>
<keyword evidence="4" id="KW-0472">Membrane</keyword>
<gene>
    <name evidence="5" type="ORF">MtrunA17_Chr2g0296191</name>
</gene>
<organism evidence="5">
    <name type="scientific">Medicago truncatula</name>
    <name type="common">Barrel medic</name>
    <name type="synonym">Medicago tribuloides</name>
    <dbReference type="NCBI Taxonomy" id="3880"/>
    <lineage>
        <taxon>Eukaryota</taxon>
        <taxon>Viridiplantae</taxon>
        <taxon>Streptophyta</taxon>
        <taxon>Embryophyta</taxon>
        <taxon>Tracheophyta</taxon>
        <taxon>Spermatophyta</taxon>
        <taxon>Magnoliopsida</taxon>
        <taxon>eudicotyledons</taxon>
        <taxon>Gunneridae</taxon>
        <taxon>Pentapetalae</taxon>
        <taxon>rosids</taxon>
        <taxon>fabids</taxon>
        <taxon>Fabales</taxon>
        <taxon>Fabaceae</taxon>
        <taxon>Papilionoideae</taxon>
        <taxon>50 kb inversion clade</taxon>
        <taxon>NPAAA clade</taxon>
        <taxon>Hologalegina</taxon>
        <taxon>IRL clade</taxon>
        <taxon>Trifolieae</taxon>
        <taxon>Medicago</taxon>
    </lineage>
</organism>
<sequence length="1041" mass="120077">MLIKGIKKEYSYLLKLYEEKLNLAYTRDKICMSQLDFKVCLRMLFHILFEIYFVITVIRASLALLTWTYVLFFLLIFFKILLFISLKSNNLPVLSKLNFLAFMGMYISPIRKKRSFNWKGCGTKLCCVLVYLNHHLLHKMAMLRYIIFNYHHYRAFISNNPHKSIPLFPFQFSHNFTTSQSDSFTVSYLINTIGFPREAALKASKRLRFNSPQKPNSVFNFFTNLGFSDSNIRSIIIKQPRLLSSDTHNSILPKFQFFLSKGASSSEIACLLAANPRILQNSLENRIIPLFEFYKRFFKSDKATICCIIRNLISLPYNLTTVNVKLLIDYGVCDSAIARLLLTRPAILGSIDFISTLEEVKGLGFHLSTSTFGAALVAKKCMSKTLWDEKVDVFKKWGWTDEDVIRAFRGRPELLLTSIDKINLVISFWVNQLGWNSLALSKRPRIFSYSLHKRIVPRALVLQYLVMKGLRKKNASLVEPFAPSKEMFLRKYVLSFKEDSDYLLKLYEENCLFFQGIISSRCKKAQNVLAFDRGMFSHGVSSPSIFVQSRILSSINKLCKPSSVVQCVLSFSQIIILLGMRCKKGRDIFLRRLFQQKFITSRLILITMLNKWFLSQNVVLGLITTKTTTSKFNNPLFNQHFSFPFSLTRFCTTTSQSESVTHPFAASYLINNFGFSHESALKAFNLKQVRFNTADKPDSVITFFQNHGFSHDNIRIMIRRAPWLLSSQPHKRFLPKFQFFLSNAASSSDIVPLLTTNPRILRSSLDLEKQIIPLFELLSRFLKTNKDIILCLIRYWTAFATNPYHLIVSNINLMSDFGVSDNVIGSLLQSRPSIFGSKDLIKSLEEVKDLGFHPSMTNFGTALMAKKCMSKKLWDEKIDTFKKWGWSDEAIIRAFRCRPELLLASIDKINLVMSFWVNQLGWNSLALTKRPHIFSYSLDKRITPRASVLQFLLMKGLQKKNASLVTPLSYSENLFLQKFVFSFKVDSDYLLKYYGCNNQCYLLLCYIVISFQLPLFLYNQAAALQKLVSSCCMAETSIKRP</sequence>
<feature type="transmembrane region" description="Helical" evidence="4">
    <location>
        <begin position="39"/>
        <end position="58"/>
    </location>
</feature>
<keyword evidence="3" id="KW-0809">Transit peptide</keyword>
<dbReference type="PANTHER" id="PTHR13068">
    <property type="entry name" value="CGI-12 PROTEIN-RELATED"/>
    <property type="match status" value="1"/>
</dbReference>
<dbReference type="GO" id="GO:0003676">
    <property type="term" value="F:nucleic acid binding"/>
    <property type="evidence" value="ECO:0007669"/>
    <property type="project" value="InterPro"/>
</dbReference>
<dbReference type="InterPro" id="IPR003690">
    <property type="entry name" value="MTERF"/>
</dbReference>
<keyword evidence="2" id="KW-0805">Transcription regulation</keyword>
<dbReference type="PANTHER" id="PTHR13068:SF91">
    <property type="entry name" value="TRANSCRIPTION TERMINATION FACTOR FAMILY PROTEIN"/>
    <property type="match status" value="1"/>
</dbReference>
<reference evidence="5" key="1">
    <citation type="journal article" date="2018" name="Nat. Plants">
        <title>Whole-genome landscape of Medicago truncatula symbiotic genes.</title>
        <authorList>
            <person name="Pecrix Y."/>
            <person name="Gamas P."/>
            <person name="Carrere S."/>
        </authorList>
    </citation>
    <scope>NUCLEOTIDE SEQUENCE</scope>
    <source>
        <tissue evidence="5">Leaves</tissue>
    </source>
</reference>
<accession>A0A396J8C2</accession>
<evidence type="ECO:0000313" key="5">
    <source>
        <dbReference type="EMBL" id="RHN73224.1"/>
    </source>
</evidence>
<comment type="similarity">
    <text evidence="1">Belongs to the mTERF family.</text>
</comment>
<dbReference type="AlphaFoldDB" id="A0A396J8C2"/>
<name>A0A396J8C2_MEDTR</name>
<keyword evidence="2" id="KW-0804">Transcription</keyword>
<evidence type="ECO:0000256" key="3">
    <source>
        <dbReference type="ARBA" id="ARBA00022946"/>
    </source>
</evidence>
<comment type="caution">
    <text evidence="5">The sequence shown here is derived from an EMBL/GenBank/DDBJ whole genome shotgun (WGS) entry which is preliminary data.</text>
</comment>
<dbReference type="FunFam" id="1.25.70.10:FF:000001">
    <property type="entry name" value="Mitochondrial transcription termination factor-like"/>
    <property type="match status" value="2"/>
</dbReference>
<dbReference type="InterPro" id="IPR038538">
    <property type="entry name" value="MTERF_sf"/>
</dbReference>
<keyword evidence="2" id="KW-0806">Transcription termination</keyword>
<dbReference type="Proteomes" id="UP000265566">
    <property type="component" value="Chromosome 2"/>
</dbReference>
<dbReference type="Gramene" id="rna9018">
    <property type="protein sequence ID" value="RHN73224.1"/>
    <property type="gene ID" value="gene9018"/>
</dbReference>
<dbReference type="EMBL" id="PSQE01000002">
    <property type="protein sequence ID" value="RHN73224.1"/>
    <property type="molecule type" value="Genomic_DNA"/>
</dbReference>
<keyword evidence="4" id="KW-0812">Transmembrane</keyword>
<evidence type="ECO:0000256" key="2">
    <source>
        <dbReference type="ARBA" id="ARBA00022472"/>
    </source>
</evidence>
<dbReference type="GO" id="GO:0006353">
    <property type="term" value="P:DNA-templated transcription termination"/>
    <property type="evidence" value="ECO:0007669"/>
    <property type="project" value="UniProtKB-KW"/>
</dbReference>
<dbReference type="Pfam" id="PF02536">
    <property type="entry name" value="mTERF"/>
    <property type="match status" value="4"/>
</dbReference>
<dbReference type="Gene3D" id="1.25.70.10">
    <property type="entry name" value="Transcription termination factor 3, mitochondrial"/>
    <property type="match status" value="3"/>
</dbReference>